<gene>
    <name evidence="1" type="ORF">SARC_17262</name>
</gene>
<protein>
    <submittedName>
        <fullName evidence="1">Uncharacterized protein</fullName>
    </submittedName>
</protein>
<dbReference type="RefSeq" id="XP_014144115.1">
    <property type="nucleotide sequence ID" value="XM_014288640.1"/>
</dbReference>
<proteinExistence type="predicted"/>
<dbReference type="Proteomes" id="UP000054560">
    <property type="component" value="Unassembled WGS sequence"/>
</dbReference>
<accession>A0A0L0F211</accession>
<keyword evidence="2" id="KW-1185">Reference proteome</keyword>
<dbReference type="GeneID" id="25917766"/>
<name>A0A0L0F211_9EUKA</name>
<sequence length="90" mass="9729">MATYSHLCHQLAKKLTVGDRISLGWSGASAAFSGDGSGLQASINRRQLGDTSVVKYYEEMVDFCAFGVVEALEEITDCLTEKKQGACLIH</sequence>
<dbReference type="AlphaFoldDB" id="A0A0L0F211"/>
<reference evidence="1 2" key="1">
    <citation type="submission" date="2011-02" db="EMBL/GenBank/DDBJ databases">
        <title>The Genome Sequence of Sphaeroforma arctica JP610.</title>
        <authorList>
            <consortium name="The Broad Institute Genome Sequencing Platform"/>
            <person name="Russ C."/>
            <person name="Cuomo C."/>
            <person name="Young S.K."/>
            <person name="Zeng Q."/>
            <person name="Gargeya S."/>
            <person name="Alvarado L."/>
            <person name="Berlin A."/>
            <person name="Chapman S.B."/>
            <person name="Chen Z."/>
            <person name="Freedman E."/>
            <person name="Gellesch M."/>
            <person name="Goldberg J."/>
            <person name="Griggs A."/>
            <person name="Gujja S."/>
            <person name="Heilman E."/>
            <person name="Heiman D."/>
            <person name="Howarth C."/>
            <person name="Mehta T."/>
            <person name="Neiman D."/>
            <person name="Pearson M."/>
            <person name="Roberts A."/>
            <person name="Saif S."/>
            <person name="Shea T."/>
            <person name="Shenoy N."/>
            <person name="Sisk P."/>
            <person name="Stolte C."/>
            <person name="Sykes S."/>
            <person name="White J."/>
            <person name="Yandava C."/>
            <person name="Burger G."/>
            <person name="Gray M.W."/>
            <person name="Holland P.W.H."/>
            <person name="King N."/>
            <person name="Lang F.B.F."/>
            <person name="Roger A.J."/>
            <person name="Ruiz-Trillo I."/>
            <person name="Haas B."/>
            <person name="Nusbaum C."/>
            <person name="Birren B."/>
        </authorList>
    </citation>
    <scope>NUCLEOTIDE SEQUENCE [LARGE SCALE GENOMIC DNA]</scope>
    <source>
        <strain evidence="1 2">JP610</strain>
    </source>
</reference>
<organism evidence="1 2">
    <name type="scientific">Sphaeroforma arctica JP610</name>
    <dbReference type="NCBI Taxonomy" id="667725"/>
    <lineage>
        <taxon>Eukaryota</taxon>
        <taxon>Ichthyosporea</taxon>
        <taxon>Ichthyophonida</taxon>
        <taxon>Sphaeroforma</taxon>
    </lineage>
</organism>
<feature type="non-terminal residue" evidence="1">
    <location>
        <position position="90"/>
    </location>
</feature>
<evidence type="ECO:0000313" key="1">
    <source>
        <dbReference type="EMBL" id="KNC70213.1"/>
    </source>
</evidence>
<evidence type="ECO:0000313" key="2">
    <source>
        <dbReference type="Proteomes" id="UP000054560"/>
    </source>
</evidence>
<dbReference type="EMBL" id="KQ251802">
    <property type="protein sequence ID" value="KNC70213.1"/>
    <property type="molecule type" value="Genomic_DNA"/>
</dbReference>